<accession>A0A2U1KCI3</accession>
<comment type="caution">
    <text evidence="8">The sequence shown here is derived from an EMBL/GenBank/DDBJ whole genome shotgun (WGS) entry which is preliminary data.</text>
</comment>
<dbReference type="GO" id="GO:0016020">
    <property type="term" value="C:membrane"/>
    <property type="evidence" value="ECO:0007669"/>
    <property type="project" value="UniProtKB-SubCell"/>
</dbReference>
<dbReference type="Proteomes" id="UP000245207">
    <property type="component" value="Unassembled WGS sequence"/>
</dbReference>
<keyword evidence="2 6" id="KW-0812">Transmembrane</keyword>
<keyword evidence="9" id="KW-1185">Reference proteome</keyword>
<sequence>MFSKLRRKKQLCELNCVDIKFLSAYELVLQWQMVKAMKTGIHMFCNVTLLSMAYALRDGGWHGLTFFFIFFALTISSSIVISHIMERNPTFRSYPEIGEVAFGRAGYRTVWDFDFFFFIPPLCIVTCPYWSLYATSRFHFVSVKIKS</sequence>
<proteinExistence type="predicted"/>
<evidence type="ECO:0000256" key="2">
    <source>
        <dbReference type="ARBA" id="ARBA00022692"/>
    </source>
</evidence>
<dbReference type="Pfam" id="PF01490">
    <property type="entry name" value="Aa_trans"/>
    <property type="match status" value="1"/>
</dbReference>
<gene>
    <name evidence="8" type="ORF">CTI12_AA619150</name>
</gene>
<comment type="subcellular location">
    <subcellularLocation>
        <location evidence="1">Membrane</location>
    </subcellularLocation>
</comment>
<dbReference type="OrthoDB" id="655540at2759"/>
<keyword evidence="5 6" id="KW-0472">Membrane</keyword>
<evidence type="ECO:0000256" key="6">
    <source>
        <dbReference type="SAM" id="Phobius"/>
    </source>
</evidence>
<evidence type="ECO:0000256" key="4">
    <source>
        <dbReference type="ARBA" id="ARBA00022989"/>
    </source>
</evidence>
<protein>
    <submittedName>
        <fullName evidence="8">Vacuolar amino acid transporter 1</fullName>
    </submittedName>
</protein>
<dbReference type="STRING" id="35608.A0A2U1KCI3"/>
<feature type="transmembrane region" description="Helical" evidence="6">
    <location>
        <begin position="39"/>
        <end position="57"/>
    </location>
</feature>
<keyword evidence="3" id="KW-0029">Amino-acid transport</keyword>
<keyword evidence="3" id="KW-0813">Transport</keyword>
<reference evidence="8 9" key="1">
    <citation type="journal article" date="2018" name="Mol. Plant">
        <title>The genome of Artemisia annua provides insight into the evolution of Asteraceae family and artemisinin biosynthesis.</title>
        <authorList>
            <person name="Shen Q."/>
            <person name="Zhang L."/>
            <person name="Liao Z."/>
            <person name="Wang S."/>
            <person name="Yan T."/>
            <person name="Shi P."/>
            <person name="Liu M."/>
            <person name="Fu X."/>
            <person name="Pan Q."/>
            <person name="Wang Y."/>
            <person name="Lv Z."/>
            <person name="Lu X."/>
            <person name="Zhang F."/>
            <person name="Jiang W."/>
            <person name="Ma Y."/>
            <person name="Chen M."/>
            <person name="Hao X."/>
            <person name="Li L."/>
            <person name="Tang Y."/>
            <person name="Lv G."/>
            <person name="Zhou Y."/>
            <person name="Sun X."/>
            <person name="Brodelius P.E."/>
            <person name="Rose J.K.C."/>
            <person name="Tang K."/>
        </authorList>
    </citation>
    <scope>NUCLEOTIDE SEQUENCE [LARGE SCALE GENOMIC DNA]</scope>
    <source>
        <strain evidence="9">cv. Huhao1</strain>
        <tissue evidence="8">Leaf</tissue>
    </source>
</reference>
<evidence type="ECO:0000256" key="3">
    <source>
        <dbReference type="ARBA" id="ARBA00022970"/>
    </source>
</evidence>
<organism evidence="8 9">
    <name type="scientific">Artemisia annua</name>
    <name type="common">Sweet wormwood</name>
    <dbReference type="NCBI Taxonomy" id="35608"/>
    <lineage>
        <taxon>Eukaryota</taxon>
        <taxon>Viridiplantae</taxon>
        <taxon>Streptophyta</taxon>
        <taxon>Embryophyta</taxon>
        <taxon>Tracheophyta</taxon>
        <taxon>Spermatophyta</taxon>
        <taxon>Magnoliopsida</taxon>
        <taxon>eudicotyledons</taxon>
        <taxon>Gunneridae</taxon>
        <taxon>Pentapetalae</taxon>
        <taxon>asterids</taxon>
        <taxon>campanulids</taxon>
        <taxon>Asterales</taxon>
        <taxon>Asteraceae</taxon>
        <taxon>Asteroideae</taxon>
        <taxon>Anthemideae</taxon>
        <taxon>Artemisiinae</taxon>
        <taxon>Artemisia</taxon>
    </lineage>
</organism>
<evidence type="ECO:0000313" key="8">
    <source>
        <dbReference type="EMBL" id="PWA34438.1"/>
    </source>
</evidence>
<evidence type="ECO:0000259" key="7">
    <source>
        <dbReference type="Pfam" id="PF01490"/>
    </source>
</evidence>
<dbReference type="InterPro" id="IPR013057">
    <property type="entry name" value="AA_transpt_TM"/>
</dbReference>
<dbReference type="GO" id="GO:0006865">
    <property type="term" value="P:amino acid transport"/>
    <property type="evidence" value="ECO:0007669"/>
    <property type="project" value="UniProtKB-KW"/>
</dbReference>
<dbReference type="EMBL" id="PKPP01022660">
    <property type="protein sequence ID" value="PWA34438.1"/>
    <property type="molecule type" value="Genomic_DNA"/>
</dbReference>
<feature type="domain" description="Amino acid transporter transmembrane" evidence="7">
    <location>
        <begin position="34"/>
        <end position="113"/>
    </location>
</feature>
<dbReference type="AlphaFoldDB" id="A0A2U1KCI3"/>
<evidence type="ECO:0000256" key="5">
    <source>
        <dbReference type="ARBA" id="ARBA00023136"/>
    </source>
</evidence>
<feature type="transmembrane region" description="Helical" evidence="6">
    <location>
        <begin position="63"/>
        <end position="85"/>
    </location>
</feature>
<evidence type="ECO:0000313" key="9">
    <source>
        <dbReference type="Proteomes" id="UP000245207"/>
    </source>
</evidence>
<keyword evidence="4 6" id="KW-1133">Transmembrane helix</keyword>
<evidence type="ECO:0000256" key="1">
    <source>
        <dbReference type="ARBA" id="ARBA00004370"/>
    </source>
</evidence>
<name>A0A2U1KCI3_ARTAN</name>